<dbReference type="SUPFAM" id="SSF47323">
    <property type="entry name" value="Anticodon-binding domain of a subclass of class I aminoacyl-tRNA synthetases"/>
    <property type="match status" value="1"/>
</dbReference>
<keyword evidence="7 9" id="KW-0030">Aminoacyl-tRNA synthetase</keyword>
<dbReference type="Pfam" id="PF08264">
    <property type="entry name" value="Anticodon_1"/>
    <property type="match status" value="1"/>
</dbReference>
<dbReference type="InterPro" id="IPR004493">
    <property type="entry name" value="Leu-tRNA-synth_Ia_arc/euk"/>
</dbReference>
<organism evidence="12">
    <name type="scientific">Spumella elongata</name>
    <dbReference type="NCBI Taxonomy" id="89044"/>
    <lineage>
        <taxon>Eukaryota</taxon>
        <taxon>Sar</taxon>
        <taxon>Stramenopiles</taxon>
        <taxon>Ochrophyta</taxon>
        <taxon>Chrysophyceae</taxon>
        <taxon>Chromulinales</taxon>
        <taxon>Chromulinaceae</taxon>
        <taxon>Spumella</taxon>
    </lineage>
</organism>
<gene>
    <name evidence="12" type="ORF">SELO1098_LOCUS999</name>
</gene>
<dbReference type="SUPFAM" id="SSF50677">
    <property type="entry name" value="ValRS/IleRS/LeuRS editing domain"/>
    <property type="match status" value="1"/>
</dbReference>
<dbReference type="Gene3D" id="3.90.740.10">
    <property type="entry name" value="Valyl/Leucyl/Isoleucyl-tRNA synthetase, editing domain"/>
    <property type="match status" value="1"/>
</dbReference>
<comment type="similarity">
    <text evidence="1 9">Belongs to the class-I aminoacyl-tRNA synthetase family.</text>
</comment>
<evidence type="ECO:0000259" key="11">
    <source>
        <dbReference type="Pfam" id="PF08264"/>
    </source>
</evidence>
<evidence type="ECO:0000256" key="8">
    <source>
        <dbReference type="ARBA" id="ARBA00030520"/>
    </source>
</evidence>
<dbReference type="GO" id="GO:0006429">
    <property type="term" value="P:leucyl-tRNA aminoacylation"/>
    <property type="evidence" value="ECO:0007669"/>
    <property type="project" value="InterPro"/>
</dbReference>
<dbReference type="InterPro" id="IPR014729">
    <property type="entry name" value="Rossmann-like_a/b/a_fold"/>
</dbReference>
<dbReference type="PANTHER" id="PTHR45794:SF1">
    <property type="entry name" value="LEUCINE--TRNA LIGASE, CYTOPLASMIC"/>
    <property type="match status" value="1"/>
</dbReference>
<dbReference type="GO" id="GO:0004823">
    <property type="term" value="F:leucine-tRNA ligase activity"/>
    <property type="evidence" value="ECO:0007669"/>
    <property type="project" value="UniProtKB-EC"/>
</dbReference>
<sequence>MSQVEVKAAPKSFARRDAIRALEKKAAAKWAAEKTFEVEVDPTKEKFMVTFPYPYMNGRLHLGHAFSLTKAEFTARYQRLLGKNVLFPFGFHCTGMPIQAAANKLKEEIATYGCPPVFPVEVEAAEEAPKEDKAAEQAVGGKFAGKKSKLVQKGQAGNKPMRQWDILSKMVPLEEIPEFADPMKWLNYFPPLGVEDLKEFGSAIDWRRSFITTSVSPVYDSFIRWQFNTLHRGNRIRSGFRPNVYSVKDKQVCADHDRSSGEGVGPQEYTIVKLEILSFPETSPLNHPALQGKKIYLAPATLRPETMYGQTNCFVLPEGEYGAFEFKNGEIMVMSERAALGLAHQDYALEWGKTLCHVKLTGQDLLGLPLKAPLATYEVIYTLPLMTISMGKGTGVVTSVPSDAPDDFVALKELKDKPLWREKFGLTTEMVEPFEVVPIIEIPGYGDKSAVTMCERLDIKSTKDKDKLKAAKDEVYLKGFYEGIMLVGECAGMKVCDAKPIVRKTLLEAGHALAYFEPESTVIGRSGDECVVALTDQWYLSYGDEQWRSLISTHIHSEAFNSYNAPLLESFDKAIAWLQEWACSREFGLGTQLPWDTKWVIDSLSDSTVYMALYTIAHRFFGGEADNLAGTNGCPCGISPEALTDEIYDYIFLRKPLPAGFSTTIETKLLDELRTEFEYWYPMDLRVSAKDLIPNHLTMCLYNHAEVWKDQPQLWPRGIYCNGHIMVDAEKMSKSKGNFLMLLESVEEFTADATRFALADAGDSLEDANFDRQVANQAITYLYNEEEWIRTVFADVAKGALRTGEECKTWMDRAFANEVDCLIEAAAADYSRMCYRDGIHRAWFDMIIVRDFYRDWSIRTNTPLHQEVILRFIYVLSVIMSPITPHWCEHIYAMFGHTTSVCTASWPQPTGPVDKTLRKEYVFFRDFLKNFRLGAIKTKVVAPKCAHVYLASTYEAQKIEVLQYMQTQCDTNGVFPATFVKDLKPWLEAQESLKVNTKGLMQFAAFMRDEAGERGVDALATVLPINQKAILEANRVYVLTALDLAEISFNDVEAEGVEIPGDKKKIALAVPGKPSFAIYCGTTGK</sequence>
<dbReference type="PROSITE" id="PS00178">
    <property type="entry name" value="AA_TRNA_LIGASE_I"/>
    <property type="match status" value="1"/>
</dbReference>
<accession>A0A7S3LYW7</accession>
<feature type="domain" description="Methionyl/Valyl/Leucyl/Isoleucyl-tRNA synthetase anticodon-binding" evidence="11">
    <location>
        <begin position="812"/>
        <end position="917"/>
    </location>
</feature>
<dbReference type="InterPro" id="IPR009080">
    <property type="entry name" value="tRNAsynth_Ia_anticodon-bd"/>
</dbReference>
<dbReference type="InterPro" id="IPR013155">
    <property type="entry name" value="M/V/L/I-tRNA-synth_anticd-bd"/>
</dbReference>
<dbReference type="GO" id="GO:0002161">
    <property type="term" value="F:aminoacyl-tRNA deacylase activity"/>
    <property type="evidence" value="ECO:0007669"/>
    <property type="project" value="InterPro"/>
</dbReference>
<evidence type="ECO:0000256" key="4">
    <source>
        <dbReference type="ARBA" id="ARBA00022741"/>
    </source>
</evidence>
<dbReference type="PANTHER" id="PTHR45794">
    <property type="entry name" value="LEUCYL-TRNA SYNTHETASE"/>
    <property type="match status" value="1"/>
</dbReference>
<dbReference type="EMBL" id="HBIC01001819">
    <property type="protein sequence ID" value="CAE0272174.1"/>
    <property type="molecule type" value="Transcribed_RNA"/>
</dbReference>
<evidence type="ECO:0000256" key="5">
    <source>
        <dbReference type="ARBA" id="ARBA00022840"/>
    </source>
</evidence>
<dbReference type="FunFam" id="3.90.740.10:FF:000001">
    <property type="entry name" value="Leucine--tRNA ligase, cytoplasmic"/>
    <property type="match status" value="1"/>
</dbReference>
<evidence type="ECO:0000313" key="12">
    <source>
        <dbReference type="EMBL" id="CAE0272174.1"/>
    </source>
</evidence>
<reference evidence="12" key="1">
    <citation type="submission" date="2021-01" db="EMBL/GenBank/DDBJ databases">
        <authorList>
            <person name="Corre E."/>
            <person name="Pelletier E."/>
            <person name="Niang G."/>
            <person name="Scheremetjew M."/>
            <person name="Finn R."/>
            <person name="Kale V."/>
            <person name="Holt S."/>
            <person name="Cochrane G."/>
            <person name="Meng A."/>
            <person name="Brown T."/>
            <person name="Cohen L."/>
        </authorList>
    </citation>
    <scope>NUCLEOTIDE SEQUENCE</scope>
    <source>
        <strain evidence="12">CCAP 955/1</strain>
    </source>
</reference>
<evidence type="ECO:0000259" key="10">
    <source>
        <dbReference type="Pfam" id="PF00133"/>
    </source>
</evidence>
<evidence type="ECO:0000256" key="2">
    <source>
        <dbReference type="ARBA" id="ARBA00013164"/>
    </source>
</evidence>
<dbReference type="EC" id="6.1.1.4" evidence="2"/>
<feature type="domain" description="Aminoacyl-tRNA synthetase class Ia" evidence="10">
    <location>
        <begin position="195"/>
        <end position="770"/>
    </location>
</feature>
<evidence type="ECO:0000256" key="1">
    <source>
        <dbReference type="ARBA" id="ARBA00005594"/>
    </source>
</evidence>
<keyword evidence="6 9" id="KW-0648">Protein biosynthesis</keyword>
<protein>
    <recommendedName>
        <fullName evidence="2">leucine--tRNA ligase</fullName>
        <ecNumber evidence="2">6.1.1.4</ecNumber>
    </recommendedName>
    <alternativeName>
        <fullName evidence="8">Leucyl-tRNA synthetase</fullName>
    </alternativeName>
</protein>
<feature type="domain" description="Aminoacyl-tRNA synthetase class Ia" evidence="10">
    <location>
        <begin position="28"/>
        <end position="104"/>
    </location>
</feature>
<dbReference type="SUPFAM" id="SSF52374">
    <property type="entry name" value="Nucleotidylyl transferase"/>
    <property type="match status" value="1"/>
</dbReference>
<proteinExistence type="inferred from homology"/>
<keyword evidence="3 9" id="KW-0436">Ligase</keyword>
<dbReference type="Gene3D" id="3.40.50.620">
    <property type="entry name" value="HUPs"/>
    <property type="match status" value="1"/>
</dbReference>
<dbReference type="AlphaFoldDB" id="A0A7S3LYW7"/>
<evidence type="ECO:0000256" key="3">
    <source>
        <dbReference type="ARBA" id="ARBA00022598"/>
    </source>
</evidence>
<evidence type="ECO:0000256" key="9">
    <source>
        <dbReference type="RuleBase" id="RU363035"/>
    </source>
</evidence>
<evidence type="ECO:0000256" key="7">
    <source>
        <dbReference type="ARBA" id="ARBA00023146"/>
    </source>
</evidence>
<dbReference type="InterPro" id="IPR001412">
    <property type="entry name" value="aa-tRNA-synth_I_CS"/>
</dbReference>
<dbReference type="Gene3D" id="1.10.730.10">
    <property type="entry name" value="Isoleucyl-tRNA Synthetase, Domain 1"/>
    <property type="match status" value="1"/>
</dbReference>
<dbReference type="GO" id="GO:0005524">
    <property type="term" value="F:ATP binding"/>
    <property type="evidence" value="ECO:0007669"/>
    <property type="project" value="UniProtKB-KW"/>
</dbReference>
<keyword evidence="4 9" id="KW-0547">Nucleotide-binding</keyword>
<dbReference type="NCBIfam" id="TIGR00395">
    <property type="entry name" value="leuS_arch"/>
    <property type="match status" value="1"/>
</dbReference>
<keyword evidence="5 9" id="KW-0067">ATP-binding</keyword>
<evidence type="ECO:0000256" key="6">
    <source>
        <dbReference type="ARBA" id="ARBA00022917"/>
    </source>
</evidence>
<dbReference type="InterPro" id="IPR002300">
    <property type="entry name" value="aa-tRNA-synth_Ia"/>
</dbReference>
<name>A0A7S3LYW7_9STRA</name>
<dbReference type="InterPro" id="IPR009008">
    <property type="entry name" value="Val/Leu/Ile-tRNA-synth_edit"/>
</dbReference>
<dbReference type="Pfam" id="PF00133">
    <property type="entry name" value="tRNA-synt_1"/>
    <property type="match status" value="2"/>
</dbReference>